<dbReference type="GO" id="GO:0044281">
    <property type="term" value="P:small molecule metabolic process"/>
    <property type="evidence" value="ECO:0007669"/>
    <property type="project" value="UniProtKB-ARBA"/>
</dbReference>
<name>A0A317E3F3_9PROT</name>
<dbReference type="InterPro" id="IPR036663">
    <property type="entry name" value="Fumarylacetoacetase_C_sf"/>
</dbReference>
<dbReference type="GO" id="GO:0046872">
    <property type="term" value="F:metal ion binding"/>
    <property type="evidence" value="ECO:0007669"/>
    <property type="project" value="UniProtKB-KW"/>
</dbReference>
<comment type="caution">
    <text evidence="4">The sequence shown here is derived from an EMBL/GenBank/DDBJ whole genome shotgun (WGS) entry which is preliminary data.</text>
</comment>
<feature type="domain" description="Fumarylacetoacetase-like C-terminal" evidence="3">
    <location>
        <begin position="74"/>
        <end position="278"/>
    </location>
</feature>
<dbReference type="InterPro" id="IPR051121">
    <property type="entry name" value="FAH"/>
</dbReference>
<reference evidence="4 5" key="1">
    <citation type="submission" date="2018-05" db="EMBL/GenBank/DDBJ databases">
        <title>Zavarzinia sp. HR-AS.</title>
        <authorList>
            <person name="Lee Y."/>
            <person name="Jeon C.O."/>
        </authorList>
    </citation>
    <scope>NUCLEOTIDE SEQUENCE [LARGE SCALE GENOMIC DNA]</scope>
    <source>
        <strain evidence="4 5">HR-AS</strain>
    </source>
</reference>
<keyword evidence="4" id="KW-0413">Isomerase</keyword>
<keyword evidence="2" id="KW-0479">Metal-binding</keyword>
<evidence type="ECO:0000256" key="2">
    <source>
        <dbReference type="ARBA" id="ARBA00022723"/>
    </source>
</evidence>
<dbReference type="RefSeq" id="WP_109906800.1">
    <property type="nucleotide sequence ID" value="NZ_QGLE01000008.1"/>
</dbReference>
<evidence type="ECO:0000256" key="1">
    <source>
        <dbReference type="ARBA" id="ARBA00010211"/>
    </source>
</evidence>
<dbReference type="Proteomes" id="UP000245461">
    <property type="component" value="Unassembled WGS sequence"/>
</dbReference>
<dbReference type="PANTHER" id="PTHR42796:SF4">
    <property type="entry name" value="FUMARYLACETOACETATE HYDROLASE DOMAIN-CONTAINING PROTEIN 2A"/>
    <property type="match status" value="1"/>
</dbReference>
<proteinExistence type="inferred from homology"/>
<dbReference type="AlphaFoldDB" id="A0A317E3F3"/>
<keyword evidence="5" id="KW-1185">Reference proteome</keyword>
<dbReference type="Pfam" id="PF01557">
    <property type="entry name" value="FAA_hydrolase"/>
    <property type="match status" value="1"/>
</dbReference>
<dbReference type="GO" id="GO:0016853">
    <property type="term" value="F:isomerase activity"/>
    <property type="evidence" value="ECO:0007669"/>
    <property type="project" value="UniProtKB-KW"/>
</dbReference>
<dbReference type="EMBL" id="QGLE01000008">
    <property type="protein sequence ID" value="PWR21122.1"/>
    <property type="molecule type" value="Genomic_DNA"/>
</dbReference>
<dbReference type="FunFam" id="3.90.850.10:FF:000008">
    <property type="entry name" value="FAA hydrolase family protein"/>
    <property type="match status" value="1"/>
</dbReference>
<sequence>MKLVSFLDGPRLGYGAVKGDGIVDLSARLVAEAPKIRDCIATSLGKAAATVARIAPDLALADVRLLPPVPVPEKIICIGVNYADHASEMGRTAPPFPTVFTRFADTLVGPGSDLILPNNSAQFDYEGELAVIIGRRARHVRAADAMAHVAGYSCFQDASVRDFQRHTSQFAPGKNFPGTGGFGPWLVTADEVKDPHGLKLVTRVNGVERQNGSTADMIFRIPALIAYLSSFTTLNPGDVIATGTPAGVAAGRTPPPWLRDGDRVEVEIEQIGLLGHNVSAEG</sequence>
<dbReference type="PANTHER" id="PTHR42796">
    <property type="entry name" value="FUMARYLACETOACETATE HYDROLASE DOMAIN-CONTAINING PROTEIN 2A-RELATED"/>
    <property type="match status" value="1"/>
</dbReference>
<comment type="similarity">
    <text evidence="1">Belongs to the FAH family.</text>
</comment>
<dbReference type="OrthoDB" id="9780293at2"/>
<dbReference type="SUPFAM" id="SSF56529">
    <property type="entry name" value="FAH"/>
    <property type="match status" value="1"/>
</dbReference>
<dbReference type="Gene3D" id="3.90.850.10">
    <property type="entry name" value="Fumarylacetoacetase-like, C-terminal domain"/>
    <property type="match status" value="1"/>
</dbReference>
<evidence type="ECO:0000313" key="4">
    <source>
        <dbReference type="EMBL" id="PWR21122.1"/>
    </source>
</evidence>
<gene>
    <name evidence="4" type="ORF">DKG74_14040</name>
</gene>
<dbReference type="InterPro" id="IPR011234">
    <property type="entry name" value="Fumarylacetoacetase-like_C"/>
</dbReference>
<evidence type="ECO:0000259" key="3">
    <source>
        <dbReference type="Pfam" id="PF01557"/>
    </source>
</evidence>
<accession>A0A317E3F3</accession>
<organism evidence="4 5">
    <name type="scientific">Zavarzinia aquatilis</name>
    <dbReference type="NCBI Taxonomy" id="2211142"/>
    <lineage>
        <taxon>Bacteria</taxon>
        <taxon>Pseudomonadati</taxon>
        <taxon>Pseudomonadota</taxon>
        <taxon>Alphaproteobacteria</taxon>
        <taxon>Rhodospirillales</taxon>
        <taxon>Zavarziniaceae</taxon>
        <taxon>Zavarzinia</taxon>
    </lineage>
</organism>
<evidence type="ECO:0000313" key="5">
    <source>
        <dbReference type="Proteomes" id="UP000245461"/>
    </source>
</evidence>
<protein>
    <submittedName>
        <fullName evidence="4">5-carboxymethyl-2-hydroxymuconate isomerase</fullName>
    </submittedName>
</protein>